<reference evidence="1" key="1">
    <citation type="submission" date="2008-03" db="EMBL/GenBank/DDBJ databases">
        <authorList>
            <person name="Fulton L."/>
            <person name="Clifton S."/>
            <person name="Fulton B."/>
            <person name="Xu J."/>
            <person name="Minx P."/>
            <person name="Pepin K.H."/>
            <person name="Johnson M."/>
            <person name="Thiruvilangam P."/>
            <person name="Bhonagiri V."/>
            <person name="Nash W.E."/>
            <person name="Mardis E.R."/>
            <person name="Wilson R.K."/>
        </authorList>
    </citation>
    <scope>NUCLEOTIDE SEQUENCE</scope>
    <source>
        <strain evidence="1">ATCC BAA-102</strain>
    </source>
</reference>
<gene>
    <name evidence="1" type="ORF">STRINF_02011</name>
</gene>
<protein>
    <submittedName>
        <fullName evidence="1">Uncharacterized protein</fullName>
    </submittedName>
</protein>
<proteinExistence type="predicted"/>
<sequence>MGLIRFSIFRLMKKQPNGLDSLFYFQAHEKTAQWAVFLF</sequence>
<dbReference type="EMBL" id="ABJK02000022">
    <property type="protein sequence ID" value="EDT47006.1"/>
    <property type="molecule type" value="Genomic_DNA"/>
</dbReference>
<accession>A0ABM9XCW5</accession>
<evidence type="ECO:0000313" key="2">
    <source>
        <dbReference type="Proteomes" id="UP000005602"/>
    </source>
</evidence>
<reference evidence="1" key="2">
    <citation type="submission" date="2013-09" db="EMBL/GenBank/DDBJ databases">
        <title>Draft genome sequence of Streptococcus infantarius subsp. infantarius ATCC BAA-102.</title>
        <authorList>
            <person name="Sudarsanam P."/>
            <person name="Ley R."/>
            <person name="Guruge J."/>
            <person name="Turnbaugh P.J."/>
            <person name="Mahowald M."/>
            <person name="Liep D."/>
            <person name="Gordon J."/>
        </authorList>
    </citation>
    <scope>NUCLEOTIDE SEQUENCE</scope>
    <source>
        <strain evidence="1">ATCC BAA-102</strain>
    </source>
</reference>
<organism evidence="1 2">
    <name type="scientific">Streptococcus infantarius subsp. infantarius ATCC BAA-102</name>
    <dbReference type="NCBI Taxonomy" id="471872"/>
    <lineage>
        <taxon>Bacteria</taxon>
        <taxon>Bacillati</taxon>
        <taxon>Bacillota</taxon>
        <taxon>Bacilli</taxon>
        <taxon>Lactobacillales</taxon>
        <taxon>Streptococcaceae</taxon>
        <taxon>Streptococcus</taxon>
    </lineage>
</organism>
<name>A0ABM9XCW5_9STRE</name>
<dbReference type="Proteomes" id="UP000005602">
    <property type="component" value="Unassembled WGS sequence"/>
</dbReference>
<keyword evidence="2" id="KW-1185">Reference proteome</keyword>
<comment type="caution">
    <text evidence="1">The sequence shown here is derived from an EMBL/GenBank/DDBJ whole genome shotgun (WGS) entry which is preliminary data.</text>
</comment>
<evidence type="ECO:0000313" key="1">
    <source>
        <dbReference type="EMBL" id="EDT47006.1"/>
    </source>
</evidence>